<feature type="binding site" evidence="6">
    <location>
        <position position="348"/>
    </location>
    <ligand>
        <name>S-adenosyl-L-methionine</name>
        <dbReference type="ChEBI" id="CHEBI:59789"/>
    </ligand>
</feature>
<dbReference type="PANTHER" id="PTHR11061:SF49">
    <property type="entry name" value="23S RRNA (URACIL(1939)-C(5))-METHYLTRANSFERASE RLMD"/>
    <property type="match status" value="1"/>
</dbReference>
<dbReference type="PANTHER" id="PTHR11061">
    <property type="entry name" value="RNA M5U METHYLTRANSFERASE"/>
    <property type="match status" value="1"/>
</dbReference>
<dbReference type="InterPro" id="IPR012340">
    <property type="entry name" value="NA-bd_OB-fold"/>
</dbReference>
<dbReference type="SUPFAM" id="SSF53335">
    <property type="entry name" value="S-adenosyl-L-methionine-dependent methyltransferases"/>
    <property type="match status" value="1"/>
</dbReference>
<feature type="binding site" evidence="6">
    <location>
        <position position="299"/>
    </location>
    <ligand>
        <name>S-adenosyl-L-methionine</name>
        <dbReference type="ChEBI" id="CHEBI:59789"/>
    </ligand>
</feature>
<evidence type="ECO:0000313" key="8">
    <source>
        <dbReference type="EMBL" id="SDX15905.1"/>
    </source>
</evidence>
<name>A0A1H2ZEY1_9RHOB</name>
<dbReference type="Gene3D" id="2.40.50.140">
    <property type="entry name" value="Nucleic acid-binding proteins"/>
    <property type="match status" value="1"/>
</dbReference>
<dbReference type="Gene3D" id="3.40.50.150">
    <property type="entry name" value="Vaccinia Virus protein VP39"/>
    <property type="match status" value="1"/>
</dbReference>
<protein>
    <submittedName>
        <fullName evidence="8">23S rRNA m(5)U-1939 methyltransferase</fullName>
    </submittedName>
</protein>
<feature type="active site" description="Nucleophile" evidence="6">
    <location>
        <position position="374"/>
    </location>
</feature>
<feature type="binding site" evidence="6">
    <location>
        <position position="279"/>
    </location>
    <ligand>
        <name>S-adenosyl-L-methionine</name>
        <dbReference type="ChEBI" id="CHEBI:59789"/>
    </ligand>
</feature>
<evidence type="ECO:0000256" key="1">
    <source>
        <dbReference type="ARBA" id="ARBA00022485"/>
    </source>
</evidence>
<sequence>MTEPATSGPDTAFDIARLGRHGDGVDASGAVFAPLTLPGERIAGVPDPAGRIEAARILTSSAARVTPPCPHFGDCGGCALLHASDDFVAGWKRERIVTALAARGLETEVAATITSPMAARRRATLSARRTRSGAMVGFHARREARIVEIPDCRVLDPAIPAGFEALRTVATLGGSRKGEMKMTVSVTEGGLDLDVSGGKPLDGPLRLRLAAAAGETGLARLSWEGETVSAPRIPALVFGQAKVVPPPGAFLQATREGEAALLAAARDAVGDSGRIADLFAGLGTFALPLAERAEVVAYEGEAGMVGSLLAGWRGTGGRLKRVEAETRDLFRKALIAGELKGFEAVVIDPPRAGAAAQSEALAGSAVPRIAAISCNPETFARDARTLVDGGYRLDWVRPVDQFRGSAHVELAAAFVRP</sequence>
<evidence type="ECO:0000256" key="5">
    <source>
        <dbReference type="ARBA" id="ARBA00023014"/>
    </source>
</evidence>
<dbReference type="PROSITE" id="PS01230">
    <property type="entry name" value="TRMA_1"/>
    <property type="match status" value="1"/>
</dbReference>
<keyword evidence="9" id="KW-1185">Reference proteome</keyword>
<dbReference type="GO" id="GO:0070475">
    <property type="term" value="P:rRNA base methylation"/>
    <property type="evidence" value="ECO:0007669"/>
    <property type="project" value="TreeGrafter"/>
</dbReference>
<gene>
    <name evidence="8" type="ORF">SAMN05444336_103477</name>
</gene>
<keyword evidence="4 6" id="KW-0949">S-adenosyl-L-methionine</keyword>
<dbReference type="AlphaFoldDB" id="A0A1H2ZEY1"/>
<organism evidence="8 9">
    <name type="scientific">Albimonas donghaensis</name>
    <dbReference type="NCBI Taxonomy" id="356660"/>
    <lineage>
        <taxon>Bacteria</taxon>
        <taxon>Pseudomonadati</taxon>
        <taxon>Pseudomonadota</taxon>
        <taxon>Alphaproteobacteria</taxon>
        <taxon>Rhodobacterales</taxon>
        <taxon>Paracoccaceae</taxon>
        <taxon>Albimonas</taxon>
    </lineage>
</organism>
<evidence type="ECO:0000313" key="9">
    <source>
        <dbReference type="Proteomes" id="UP000199118"/>
    </source>
</evidence>
<feature type="binding site" evidence="6">
    <location>
        <position position="252"/>
    </location>
    <ligand>
        <name>S-adenosyl-L-methionine</name>
        <dbReference type="ChEBI" id="CHEBI:59789"/>
    </ligand>
</feature>
<evidence type="ECO:0000256" key="3">
    <source>
        <dbReference type="ARBA" id="ARBA00022679"/>
    </source>
</evidence>
<proteinExistence type="inferred from homology"/>
<dbReference type="InterPro" id="IPR030390">
    <property type="entry name" value="MeTrfase_TrmA_AS"/>
</dbReference>
<evidence type="ECO:0000256" key="6">
    <source>
        <dbReference type="PROSITE-ProRule" id="PRU01024"/>
    </source>
</evidence>
<dbReference type="Proteomes" id="UP000199118">
    <property type="component" value="Unassembled WGS sequence"/>
</dbReference>
<dbReference type="GO" id="GO:0051539">
    <property type="term" value="F:4 iron, 4 sulfur cluster binding"/>
    <property type="evidence" value="ECO:0007669"/>
    <property type="project" value="UniProtKB-KW"/>
</dbReference>
<keyword evidence="2 6" id="KW-0489">Methyltransferase</keyword>
<keyword evidence="3 6" id="KW-0808">Transferase</keyword>
<dbReference type="Gene3D" id="2.40.50.1070">
    <property type="match status" value="1"/>
</dbReference>
<dbReference type="PROSITE" id="PS51687">
    <property type="entry name" value="SAM_MT_RNA_M5U"/>
    <property type="match status" value="1"/>
</dbReference>
<dbReference type="STRING" id="356660.SAMN05444336_103477"/>
<keyword evidence="1" id="KW-0004">4Fe-4S</keyword>
<dbReference type="EMBL" id="FNMZ01000003">
    <property type="protein sequence ID" value="SDX15905.1"/>
    <property type="molecule type" value="Genomic_DNA"/>
</dbReference>
<dbReference type="InterPro" id="IPR029063">
    <property type="entry name" value="SAM-dependent_MTases_sf"/>
</dbReference>
<feature type="active site" evidence="7">
    <location>
        <position position="374"/>
    </location>
</feature>
<dbReference type="RefSeq" id="WP_092681937.1">
    <property type="nucleotide sequence ID" value="NZ_FNMZ01000003.1"/>
</dbReference>
<comment type="similarity">
    <text evidence="6">Belongs to the class I-like SAM-binding methyltransferase superfamily. RNA M5U methyltransferase family.</text>
</comment>
<dbReference type="Pfam" id="PF05958">
    <property type="entry name" value="tRNA_U5-meth_tr"/>
    <property type="match status" value="1"/>
</dbReference>
<dbReference type="InterPro" id="IPR010280">
    <property type="entry name" value="U5_MeTrfase_fam"/>
</dbReference>
<evidence type="ECO:0000256" key="7">
    <source>
        <dbReference type="PROSITE-ProRule" id="PRU10015"/>
    </source>
</evidence>
<keyword evidence="1" id="KW-0408">Iron</keyword>
<keyword evidence="5" id="KW-0411">Iron-sulfur</keyword>
<reference evidence="8 9" key="1">
    <citation type="submission" date="2016-10" db="EMBL/GenBank/DDBJ databases">
        <authorList>
            <person name="de Groot N.N."/>
        </authorList>
    </citation>
    <scope>NUCLEOTIDE SEQUENCE [LARGE SCALE GENOMIC DNA]</scope>
    <source>
        <strain evidence="8 9">DSM 17890</strain>
    </source>
</reference>
<accession>A0A1H2ZEY1</accession>
<evidence type="ECO:0000256" key="2">
    <source>
        <dbReference type="ARBA" id="ARBA00022603"/>
    </source>
</evidence>
<keyword evidence="1" id="KW-0479">Metal-binding</keyword>
<dbReference type="OrthoDB" id="9804590at2"/>
<dbReference type="GO" id="GO:0070041">
    <property type="term" value="F:rRNA (uridine-C5-)-methyltransferase activity"/>
    <property type="evidence" value="ECO:0007669"/>
    <property type="project" value="TreeGrafter"/>
</dbReference>
<evidence type="ECO:0000256" key="4">
    <source>
        <dbReference type="ARBA" id="ARBA00022691"/>
    </source>
</evidence>